<dbReference type="Gene3D" id="3.40.50.11350">
    <property type="match status" value="1"/>
</dbReference>
<dbReference type="EMBL" id="JAACJK010000221">
    <property type="protein sequence ID" value="KAF5314538.1"/>
    <property type="molecule type" value="Genomic_DNA"/>
</dbReference>
<evidence type="ECO:0000313" key="4">
    <source>
        <dbReference type="Proteomes" id="UP000541558"/>
    </source>
</evidence>
<sequence>MHQPPGTSIACGHSISPHVSTMSGRVDPEALLPREDDAPRKRPSSRLSSLSIGAGRLLRIRGIPRLAIFGGLFFFVSVILLSTRPGHPVRKWVKDKYYTTAGVTGDLDLDTPPRYLDLIKEQASLPQHNLSLPYPEGATGRYVKFTSQINMLGWNNVLNELLMLTHLAYKSRRAYVFQDYVWKQDYYPWPESKAWDLPSRTPLPALISGPTVGGPWESGDSAPRSIHEKHWDVVCPKSKVKVIWTHEVKRAHKLHWEKTGKEIFAVWNKILLEETEKCIEVIAPQRDVEDFGQVFDLWLWGTDRILDIWEEFRDSPTSQLLKTSPVVQRAIDRNEHLFKSPETEHHDPFSRVFAVHVRRGDYIGACSNLANYNSTFYSWNLHPWLPDRFGPLPGGEPGKNTPENIKEYFVHCLPDEEQIIKRISAARDDWEKEVFGDRLEGYFITTLYILTNAKSQWLDDFIVRLEKEHKWRIITTNDLTFGDSQEKDVGMAVDMELARKSAIFMGNGWSSFTSNILHRRLVDKKIPISNRFF</sequence>
<evidence type="ECO:0000313" key="3">
    <source>
        <dbReference type="EMBL" id="KAF5314538.1"/>
    </source>
</evidence>
<feature type="region of interest" description="Disordered" evidence="1">
    <location>
        <begin position="1"/>
        <end position="24"/>
    </location>
</feature>
<reference evidence="3 4" key="1">
    <citation type="journal article" date="2020" name="ISME J.">
        <title>Uncovering the hidden diversity of litter-decomposition mechanisms in mushroom-forming fungi.</title>
        <authorList>
            <person name="Floudas D."/>
            <person name="Bentzer J."/>
            <person name="Ahren D."/>
            <person name="Johansson T."/>
            <person name="Persson P."/>
            <person name="Tunlid A."/>
        </authorList>
    </citation>
    <scope>NUCLEOTIDE SEQUENCE [LARGE SCALE GENOMIC DNA]</scope>
    <source>
        <strain evidence="3 4">CBS 175.51</strain>
    </source>
</reference>
<protein>
    <submittedName>
        <fullName evidence="3">Uncharacterized protein</fullName>
    </submittedName>
</protein>
<evidence type="ECO:0000256" key="2">
    <source>
        <dbReference type="SAM" id="Phobius"/>
    </source>
</evidence>
<keyword evidence="2" id="KW-0812">Transmembrane</keyword>
<dbReference type="OrthoDB" id="2559662at2759"/>
<name>A0A8H5B103_9AGAR</name>
<organism evidence="3 4">
    <name type="scientific">Ephemerocybe angulata</name>
    <dbReference type="NCBI Taxonomy" id="980116"/>
    <lineage>
        <taxon>Eukaryota</taxon>
        <taxon>Fungi</taxon>
        <taxon>Dikarya</taxon>
        <taxon>Basidiomycota</taxon>
        <taxon>Agaricomycotina</taxon>
        <taxon>Agaricomycetes</taxon>
        <taxon>Agaricomycetidae</taxon>
        <taxon>Agaricales</taxon>
        <taxon>Agaricineae</taxon>
        <taxon>Psathyrellaceae</taxon>
        <taxon>Ephemerocybe</taxon>
    </lineage>
</organism>
<dbReference type="AlphaFoldDB" id="A0A8H5B103"/>
<accession>A0A8H5B103</accession>
<comment type="caution">
    <text evidence="3">The sequence shown here is derived from an EMBL/GenBank/DDBJ whole genome shotgun (WGS) entry which is preliminary data.</text>
</comment>
<dbReference type="Proteomes" id="UP000541558">
    <property type="component" value="Unassembled WGS sequence"/>
</dbReference>
<keyword evidence="2" id="KW-0472">Membrane</keyword>
<proteinExistence type="predicted"/>
<feature type="transmembrane region" description="Helical" evidence="2">
    <location>
        <begin position="66"/>
        <end position="83"/>
    </location>
</feature>
<keyword evidence="2" id="KW-1133">Transmembrane helix</keyword>
<dbReference type="CDD" id="cd11296">
    <property type="entry name" value="O-FucT_like"/>
    <property type="match status" value="1"/>
</dbReference>
<evidence type="ECO:0000256" key="1">
    <source>
        <dbReference type="SAM" id="MobiDB-lite"/>
    </source>
</evidence>
<gene>
    <name evidence="3" type="ORF">D9611_007198</name>
</gene>
<keyword evidence="4" id="KW-1185">Reference proteome</keyword>